<dbReference type="SUPFAM" id="SSF46689">
    <property type="entry name" value="Homeodomain-like"/>
    <property type="match status" value="1"/>
</dbReference>
<dbReference type="EMBL" id="BNJF01000002">
    <property type="protein sequence ID" value="GHO47165.1"/>
    <property type="molecule type" value="Genomic_DNA"/>
</dbReference>
<dbReference type="Pfam" id="PF01527">
    <property type="entry name" value="HTH_Tnp_1"/>
    <property type="match status" value="1"/>
</dbReference>
<protein>
    <recommendedName>
        <fullName evidence="4">Transposase</fullName>
    </recommendedName>
</protein>
<evidence type="ECO:0000313" key="2">
    <source>
        <dbReference type="EMBL" id="GHO47165.1"/>
    </source>
</evidence>
<dbReference type="Gene3D" id="1.10.10.10">
    <property type="entry name" value="Winged helix-like DNA-binding domain superfamily/Winged helix DNA-binding domain"/>
    <property type="match status" value="1"/>
</dbReference>
<dbReference type="GO" id="GO:0003677">
    <property type="term" value="F:DNA binding"/>
    <property type="evidence" value="ECO:0007669"/>
    <property type="project" value="InterPro"/>
</dbReference>
<dbReference type="GO" id="GO:0006313">
    <property type="term" value="P:DNA transposition"/>
    <property type="evidence" value="ECO:0007669"/>
    <property type="project" value="InterPro"/>
</dbReference>
<evidence type="ECO:0008006" key="4">
    <source>
        <dbReference type="Google" id="ProtNLM"/>
    </source>
</evidence>
<keyword evidence="3" id="KW-1185">Reference proteome</keyword>
<gene>
    <name evidence="2" type="ORF">KSX_53280</name>
</gene>
<dbReference type="InterPro" id="IPR036388">
    <property type="entry name" value="WH-like_DNA-bd_sf"/>
</dbReference>
<dbReference type="Proteomes" id="UP000612362">
    <property type="component" value="Unassembled WGS sequence"/>
</dbReference>
<dbReference type="AlphaFoldDB" id="A0A8J3MW45"/>
<dbReference type="InterPro" id="IPR009057">
    <property type="entry name" value="Homeodomain-like_sf"/>
</dbReference>
<dbReference type="InterPro" id="IPR002514">
    <property type="entry name" value="Transposase_8"/>
</dbReference>
<organism evidence="2 3">
    <name type="scientific">Ktedonospora formicarum</name>
    <dbReference type="NCBI Taxonomy" id="2778364"/>
    <lineage>
        <taxon>Bacteria</taxon>
        <taxon>Bacillati</taxon>
        <taxon>Chloroflexota</taxon>
        <taxon>Ktedonobacteria</taxon>
        <taxon>Ktedonobacterales</taxon>
        <taxon>Ktedonobacteraceae</taxon>
        <taxon>Ktedonospora</taxon>
    </lineage>
</organism>
<sequence>MERKSYTAEFKTKVVLESLQRDTTLEQVCQRFGVSKSMVHRWRNKFQEKAPTLFTDKRNPSQKAINQGYKPGESPDELKKIIGELTVQNEILKKYRGSWATKTGAEGRTGLPTESASWPLLQEPGRASFACGASHALLALQAGAKRSASGSRHRAVA</sequence>
<dbReference type="GO" id="GO:0004803">
    <property type="term" value="F:transposase activity"/>
    <property type="evidence" value="ECO:0007669"/>
    <property type="project" value="InterPro"/>
</dbReference>
<dbReference type="InterPro" id="IPR051839">
    <property type="entry name" value="RD_transcriptional_regulator"/>
</dbReference>
<name>A0A8J3MW45_9CHLR</name>
<dbReference type="PANTHER" id="PTHR33215">
    <property type="entry name" value="PROTEIN DISTAL ANTENNA"/>
    <property type="match status" value="1"/>
</dbReference>
<reference evidence="2" key="1">
    <citation type="submission" date="2020-10" db="EMBL/GenBank/DDBJ databases">
        <title>Taxonomic study of unclassified bacteria belonging to the class Ktedonobacteria.</title>
        <authorList>
            <person name="Yabe S."/>
            <person name="Wang C.M."/>
            <person name="Zheng Y."/>
            <person name="Sakai Y."/>
            <person name="Cavaletti L."/>
            <person name="Monciardini P."/>
            <person name="Donadio S."/>
        </authorList>
    </citation>
    <scope>NUCLEOTIDE SEQUENCE</scope>
    <source>
        <strain evidence="2">SOSP1-1</strain>
    </source>
</reference>
<dbReference type="PANTHER" id="PTHR33215:SF11">
    <property type="entry name" value="BLR1542 PROTEIN"/>
    <property type="match status" value="1"/>
</dbReference>
<accession>A0A8J3MW45</accession>
<feature type="region of interest" description="Disordered" evidence="1">
    <location>
        <begin position="56"/>
        <end position="75"/>
    </location>
</feature>
<evidence type="ECO:0000313" key="3">
    <source>
        <dbReference type="Proteomes" id="UP000612362"/>
    </source>
</evidence>
<comment type="caution">
    <text evidence="2">The sequence shown here is derived from an EMBL/GenBank/DDBJ whole genome shotgun (WGS) entry which is preliminary data.</text>
</comment>
<proteinExistence type="predicted"/>
<evidence type="ECO:0000256" key="1">
    <source>
        <dbReference type="SAM" id="MobiDB-lite"/>
    </source>
</evidence>